<dbReference type="STRING" id="1835702.A0A1F5LQS0"/>
<keyword evidence="7" id="KW-1015">Disulfide bond</keyword>
<dbReference type="GeneID" id="34574186"/>
<dbReference type="GO" id="GO:0072330">
    <property type="term" value="P:monocarboxylic acid biosynthetic process"/>
    <property type="evidence" value="ECO:0007669"/>
    <property type="project" value="UniProtKB-ARBA"/>
</dbReference>
<evidence type="ECO:0000256" key="6">
    <source>
        <dbReference type="ARBA" id="ARBA00022837"/>
    </source>
</evidence>
<evidence type="ECO:0000256" key="1">
    <source>
        <dbReference type="ARBA" id="ARBA00006249"/>
    </source>
</evidence>
<dbReference type="EMBL" id="LXJU01000004">
    <property type="protein sequence ID" value="OGE55548.1"/>
    <property type="molecule type" value="Genomic_DNA"/>
</dbReference>
<dbReference type="Proteomes" id="UP000177622">
    <property type="component" value="Unassembled WGS sequence"/>
</dbReference>
<feature type="chain" id="PRO_5009363474" description="Carboxylic ester hydrolase" evidence="8">
    <location>
        <begin position="24"/>
        <end position="535"/>
    </location>
</feature>
<dbReference type="GO" id="GO:0017000">
    <property type="term" value="P:antibiotic biosynthetic process"/>
    <property type="evidence" value="ECO:0007669"/>
    <property type="project" value="UniProtKB-ARBA"/>
</dbReference>
<feature type="signal peptide" evidence="8">
    <location>
        <begin position="1"/>
        <end position="23"/>
    </location>
</feature>
<dbReference type="GO" id="GO:0030600">
    <property type="term" value="F:feruloyl esterase activity"/>
    <property type="evidence" value="ECO:0007669"/>
    <property type="project" value="UniProtKB-ARBA"/>
</dbReference>
<dbReference type="EC" id="3.1.1.-" evidence="8"/>
<dbReference type="PANTHER" id="PTHR33938">
    <property type="entry name" value="FERULOYL ESTERASE B-RELATED"/>
    <property type="match status" value="1"/>
</dbReference>
<comment type="similarity">
    <text evidence="1 8">Belongs to the tannase family.</text>
</comment>
<dbReference type="GO" id="GO:0046872">
    <property type="term" value="F:metal ion binding"/>
    <property type="evidence" value="ECO:0007669"/>
    <property type="project" value="UniProtKB-KW"/>
</dbReference>
<keyword evidence="10" id="KW-1185">Reference proteome</keyword>
<proteinExistence type="inferred from homology"/>
<reference evidence="9 10" key="1">
    <citation type="journal article" date="2016" name="Sci. Rep.">
        <title>Penicillium arizonense, a new, genome sequenced fungal species, reveals a high chemical diversity in secreted metabolites.</title>
        <authorList>
            <person name="Grijseels S."/>
            <person name="Nielsen J.C."/>
            <person name="Randelovic M."/>
            <person name="Nielsen J."/>
            <person name="Nielsen K.F."/>
            <person name="Workman M."/>
            <person name="Frisvad J.C."/>
        </authorList>
    </citation>
    <scope>NUCLEOTIDE SEQUENCE [LARGE SCALE GENOMIC DNA]</scope>
    <source>
        <strain evidence="9 10">CBS 141311</strain>
    </source>
</reference>
<evidence type="ECO:0000256" key="3">
    <source>
        <dbReference type="ARBA" id="ARBA00022723"/>
    </source>
</evidence>
<dbReference type="PANTHER" id="PTHR33938:SF8">
    <property type="entry name" value="CARBOXYLIC ESTER HYDROLASE"/>
    <property type="match status" value="1"/>
</dbReference>
<sequence length="535" mass="58237">MLIPHHRSCILVLLLQLLDLAVAHPPRSTTKACTNATFESLTLPNIDVLSIDSVVAQTTWPSPSDLVNAFPSTKSGTVEVCQLTITYTHVGQNDTINTWVWLPITSWNGRFVGMGGSGWVTGTASSLAQPVFEGYSAASTDGGHSASASIQSWALKGDDLNWSLIEDFSSITLDEASSFGKSATRLFYGSLPKYSYFNGCSTGGRQGHMLAQRFPAQYDGILAGSPAINWDEFIPAQYWPPLLMQELDYYPSSCELDAITNFAIKACDELDGVKDGIVSMPGLCYFDPFTLVGKKVRCTNPSDTITLSQKSAKFAASVWAGPKDSDGSSLWYGLTHDAPLTGLGGTNCSSPDACEPTPFFLSTDWLATFLSKNPLLDLSTIGLQEFRQLFHNSVTEFQSVIGTRDSNLAEFKKLGNKMITWHGMKDPYAFYNGTVDYYDRVRAFDPEVGDYYRFFSAPGVEHCSGGPGWFPGDGFKALVDWVERGKAPDTLFALATPTATGSADLPTRTARLCPYPKVLTYIKGNPDKASSFTCK</sequence>
<keyword evidence="5 8" id="KW-0378">Hydrolase</keyword>
<dbReference type="AlphaFoldDB" id="A0A1F5LQS0"/>
<evidence type="ECO:0000313" key="9">
    <source>
        <dbReference type="EMBL" id="OGE55548.1"/>
    </source>
</evidence>
<keyword evidence="6" id="KW-0106">Calcium</keyword>
<comment type="caution">
    <text evidence="9">The sequence shown here is derived from an EMBL/GenBank/DDBJ whole genome shotgun (WGS) entry which is preliminary data.</text>
</comment>
<organism evidence="9 10">
    <name type="scientific">Penicillium arizonense</name>
    <dbReference type="NCBI Taxonomy" id="1835702"/>
    <lineage>
        <taxon>Eukaryota</taxon>
        <taxon>Fungi</taxon>
        <taxon>Dikarya</taxon>
        <taxon>Ascomycota</taxon>
        <taxon>Pezizomycotina</taxon>
        <taxon>Eurotiomycetes</taxon>
        <taxon>Eurotiomycetidae</taxon>
        <taxon>Eurotiales</taxon>
        <taxon>Aspergillaceae</taxon>
        <taxon>Penicillium</taxon>
    </lineage>
</organism>
<keyword evidence="3" id="KW-0479">Metal-binding</keyword>
<accession>A0A1F5LQS0</accession>
<dbReference type="SUPFAM" id="SSF53474">
    <property type="entry name" value="alpha/beta-Hydrolases"/>
    <property type="match status" value="1"/>
</dbReference>
<evidence type="ECO:0000313" key="10">
    <source>
        <dbReference type="Proteomes" id="UP000177622"/>
    </source>
</evidence>
<keyword evidence="4 8" id="KW-0732">Signal</keyword>
<dbReference type="RefSeq" id="XP_022490977.1">
    <property type="nucleotide sequence ID" value="XM_022629452.1"/>
</dbReference>
<protein>
    <recommendedName>
        <fullName evidence="8">Carboxylic ester hydrolase</fullName>
        <ecNumber evidence="8">3.1.1.-</ecNumber>
    </recommendedName>
</protein>
<evidence type="ECO:0000256" key="7">
    <source>
        <dbReference type="ARBA" id="ARBA00023157"/>
    </source>
</evidence>
<evidence type="ECO:0000256" key="8">
    <source>
        <dbReference type="RuleBase" id="RU361238"/>
    </source>
</evidence>
<gene>
    <name evidence="9" type="ORF">PENARI_c004G11436</name>
</gene>
<dbReference type="InterPro" id="IPR029058">
    <property type="entry name" value="AB_hydrolase_fold"/>
</dbReference>
<name>A0A1F5LQS0_PENAI</name>
<evidence type="ECO:0000256" key="4">
    <source>
        <dbReference type="ARBA" id="ARBA00022729"/>
    </source>
</evidence>
<dbReference type="OrthoDB" id="3039123at2759"/>
<evidence type="ECO:0000256" key="5">
    <source>
        <dbReference type="ARBA" id="ARBA00022801"/>
    </source>
</evidence>
<dbReference type="InterPro" id="IPR011118">
    <property type="entry name" value="Tannase/feruloyl_esterase"/>
</dbReference>
<evidence type="ECO:0000256" key="2">
    <source>
        <dbReference type="ARBA" id="ARBA00022487"/>
    </source>
</evidence>
<keyword evidence="2" id="KW-0719">Serine esterase</keyword>
<dbReference type="Pfam" id="PF07519">
    <property type="entry name" value="Tannase"/>
    <property type="match status" value="1"/>
</dbReference>